<evidence type="ECO:0000256" key="4">
    <source>
        <dbReference type="ARBA" id="ARBA00022827"/>
    </source>
</evidence>
<keyword evidence="6 8" id="KW-0560">Oxidoreductase</keyword>
<protein>
    <recommendedName>
        <fullName evidence="8">NADPH:adrenodoxin oxidoreductase, mitochondrial</fullName>
        <ecNumber evidence="8">1.18.1.6</ecNumber>
    </recommendedName>
</protein>
<dbReference type="AlphaFoldDB" id="A0A0P1KQG5"/>
<evidence type="ECO:0000256" key="3">
    <source>
        <dbReference type="ARBA" id="ARBA00022630"/>
    </source>
</evidence>
<dbReference type="Gene3D" id="3.50.50.60">
    <property type="entry name" value="FAD/NAD(P)-binding domain"/>
    <property type="match status" value="1"/>
</dbReference>
<dbReference type="GO" id="GO:0016491">
    <property type="term" value="F:oxidoreductase activity"/>
    <property type="evidence" value="ECO:0007669"/>
    <property type="project" value="UniProtKB-KW"/>
</dbReference>
<feature type="binding site" evidence="10">
    <location>
        <position position="235"/>
    </location>
    <ligand>
        <name>NADP(+)</name>
        <dbReference type="ChEBI" id="CHEBI:58349"/>
    </ligand>
</feature>
<comment type="catalytic activity">
    <reaction evidence="7 8">
        <text>2 reduced [adrenodoxin] + NADP(+) + H(+) = 2 oxidized [adrenodoxin] + NADPH</text>
        <dbReference type="Rhea" id="RHEA:42312"/>
        <dbReference type="Rhea" id="RHEA-COMP:9998"/>
        <dbReference type="Rhea" id="RHEA-COMP:9999"/>
        <dbReference type="ChEBI" id="CHEBI:15378"/>
        <dbReference type="ChEBI" id="CHEBI:33737"/>
        <dbReference type="ChEBI" id="CHEBI:33738"/>
        <dbReference type="ChEBI" id="CHEBI:57783"/>
        <dbReference type="ChEBI" id="CHEBI:58349"/>
        <dbReference type="EC" id="1.18.1.6"/>
    </reaction>
</comment>
<evidence type="ECO:0000256" key="1">
    <source>
        <dbReference type="ARBA" id="ARBA00001974"/>
    </source>
</evidence>
<evidence type="ECO:0000256" key="6">
    <source>
        <dbReference type="ARBA" id="ARBA00023002"/>
    </source>
</evidence>
<keyword evidence="4 8" id="KW-0274">FAD</keyword>
<keyword evidence="5 8" id="KW-0521">NADP</keyword>
<evidence type="ECO:0000256" key="8">
    <source>
        <dbReference type="PIRNR" id="PIRNR000362"/>
    </source>
</evidence>
<comment type="similarity">
    <text evidence="2 8">Belongs to the ferredoxin--NADP reductase type 1 family.</text>
</comment>
<feature type="binding site" evidence="10">
    <location>
        <begin position="177"/>
        <end position="180"/>
    </location>
    <ligand>
        <name>NADP(+)</name>
        <dbReference type="ChEBI" id="CHEBI:58349"/>
    </ligand>
</feature>
<evidence type="ECO:0000256" key="10">
    <source>
        <dbReference type="PIRSR" id="PIRSR000362-2"/>
    </source>
</evidence>
<dbReference type="InterPro" id="IPR055275">
    <property type="entry name" value="Ferredox_Rdtase"/>
</dbReference>
<dbReference type="EMBL" id="LN890563">
    <property type="protein sequence ID" value="CUS21830.1"/>
    <property type="molecule type" value="Genomic_DNA"/>
</dbReference>
<dbReference type="OrthoDB" id="333024at2759"/>
<feature type="binding site" evidence="10">
    <location>
        <begin position="223"/>
        <end position="224"/>
    </location>
    <ligand>
        <name>NADP(+)</name>
        <dbReference type="ChEBI" id="CHEBI:58349"/>
    </ligand>
</feature>
<evidence type="ECO:0000256" key="7">
    <source>
        <dbReference type="ARBA" id="ARBA00048933"/>
    </source>
</evidence>
<keyword evidence="8" id="KW-0496">Mitochondrion</keyword>
<dbReference type="GO" id="GO:0005739">
    <property type="term" value="C:mitochondrion"/>
    <property type="evidence" value="ECO:0007669"/>
    <property type="project" value="UniProtKB-SubCell"/>
</dbReference>
<dbReference type="EC" id="1.18.1.6" evidence="8"/>
<dbReference type="PRINTS" id="PR00419">
    <property type="entry name" value="ADXRDTASE"/>
</dbReference>
<feature type="binding site" evidence="10">
    <location>
        <position position="412"/>
    </location>
    <ligand>
        <name>NADP(+)</name>
        <dbReference type="ChEBI" id="CHEBI:58349"/>
    </ligand>
</feature>
<gene>
    <name evidence="11" type="ORF">LAQU0_S04e01772g</name>
</gene>
<dbReference type="InterPro" id="IPR036188">
    <property type="entry name" value="FAD/NAD-bd_sf"/>
</dbReference>
<comment type="subcellular location">
    <subcellularLocation>
        <location evidence="8">Mitochondrion</location>
    </subcellularLocation>
</comment>
<sequence>MLKTSVGIRLLSTSRKSVSVVGSGPSGFYTVCRLLSKSKEPLDVTLWERLPVPFGLSRYGVAPDHPEVKNCEDTFSRCAKEFQTRNASGHTFRFFGNVDIGKDIKLEQLLNSQDAVVLSYGCGGDHKLNIPGEDTANGVFTSREVVSWYNGHPSFARNEKLSSFNWSRVKKVGIIGNGNVALDLARVLLSNQIGEVWAQTDINPLALEKLRTAPIEEVKLIARRDFLHSKFTNKEFRELWELERFGIRGVIRPEFLDLHEIDEANTDRVLKRRVEMITEYMLPFDQRTKKNYKKHRPPKDGFNKQWEMDYLKTPLMINSDAEGNLKSLTVCANKMTPDNRVERLSNQTQDYEFDVLITSLGYGSNPLDEFKSLNIGFVKNHVANKQGAVLNTENEVIPGLYAAGWIRKGSSGVIASTMADAFEVADAVLRELPTSQPRKQSTIDVSNCSFTTWNDWLKLDAEERRRGQEQGKPRDKFLSASEMLEFLNKK</sequence>
<feature type="binding site" evidence="9">
    <location>
        <position position="56"/>
    </location>
    <ligand>
        <name>FAD</name>
        <dbReference type="ChEBI" id="CHEBI:57692"/>
    </ligand>
</feature>
<organism evidence="11 12">
    <name type="scientific">Lachancea quebecensis</name>
    <dbReference type="NCBI Taxonomy" id="1654605"/>
    <lineage>
        <taxon>Eukaryota</taxon>
        <taxon>Fungi</taxon>
        <taxon>Dikarya</taxon>
        <taxon>Ascomycota</taxon>
        <taxon>Saccharomycotina</taxon>
        <taxon>Saccharomycetes</taxon>
        <taxon>Saccharomycetales</taxon>
        <taxon>Saccharomycetaceae</taxon>
        <taxon>Lachancea</taxon>
    </lineage>
</organism>
<accession>A0A0P1KQG5</accession>
<evidence type="ECO:0000256" key="2">
    <source>
        <dbReference type="ARBA" id="ARBA00008312"/>
    </source>
</evidence>
<dbReference type="SUPFAM" id="SSF51971">
    <property type="entry name" value="Nucleotide-binding domain"/>
    <property type="match status" value="1"/>
</dbReference>
<dbReference type="Proteomes" id="UP000236544">
    <property type="component" value="Unassembled WGS sequence"/>
</dbReference>
<keyword evidence="12" id="KW-1185">Reference proteome</keyword>
<dbReference type="InterPro" id="IPR021163">
    <property type="entry name" value="Ferredox_Rdtase_adrenod"/>
</dbReference>
<evidence type="ECO:0000313" key="12">
    <source>
        <dbReference type="Proteomes" id="UP000236544"/>
    </source>
</evidence>
<evidence type="ECO:0000256" key="9">
    <source>
        <dbReference type="PIRSR" id="PIRSR000362-1"/>
    </source>
</evidence>
<evidence type="ECO:0000313" key="11">
    <source>
        <dbReference type="EMBL" id="CUS21830.1"/>
    </source>
</evidence>
<dbReference type="PANTHER" id="PTHR48467">
    <property type="entry name" value="GLUTAMATE SYNTHASE 1 [NADH], CHLOROPLASTIC-LIKE"/>
    <property type="match status" value="1"/>
</dbReference>
<reference evidence="12" key="1">
    <citation type="submission" date="2015-10" db="EMBL/GenBank/DDBJ databases">
        <authorList>
            <person name="Devillers H."/>
        </authorList>
    </citation>
    <scope>NUCLEOTIDE SEQUENCE [LARGE SCALE GENOMIC DNA]</scope>
</reference>
<proteinExistence type="inferred from homology"/>
<feature type="binding site" evidence="9">
    <location>
        <position position="48"/>
    </location>
    <ligand>
        <name>FAD</name>
        <dbReference type="ChEBI" id="CHEBI:57692"/>
    </ligand>
</feature>
<feature type="binding site" evidence="9">
    <location>
        <position position="100"/>
    </location>
    <ligand>
        <name>FAD</name>
        <dbReference type="ChEBI" id="CHEBI:57692"/>
    </ligand>
</feature>
<feature type="binding site" evidence="9">
    <location>
        <position position="405"/>
    </location>
    <ligand>
        <name>FAD</name>
        <dbReference type="ChEBI" id="CHEBI:57692"/>
    </ligand>
</feature>
<feature type="binding site" evidence="9">
    <location>
        <begin position="412"/>
        <end position="414"/>
    </location>
    <ligand>
        <name>FAD</name>
        <dbReference type="ChEBI" id="CHEBI:57692"/>
    </ligand>
</feature>
<comment type="cofactor">
    <cofactor evidence="1 8 9">
        <name>FAD</name>
        <dbReference type="ChEBI" id="CHEBI:57692"/>
    </cofactor>
</comment>
<dbReference type="Gene3D" id="3.40.50.720">
    <property type="entry name" value="NAD(P)-binding Rossmann-like Domain"/>
    <property type="match status" value="1"/>
</dbReference>
<evidence type="ECO:0000256" key="5">
    <source>
        <dbReference type="ARBA" id="ARBA00022857"/>
    </source>
</evidence>
<feature type="binding site" evidence="9">
    <location>
        <position position="26"/>
    </location>
    <ligand>
        <name>FAD</name>
        <dbReference type="ChEBI" id="CHEBI:57692"/>
    </ligand>
</feature>
<keyword evidence="3 8" id="KW-0285">Flavoprotein</keyword>
<dbReference type="PIRSF" id="PIRSF000362">
    <property type="entry name" value="FNR"/>
    <property type="match status" value="1"/>
</dbReference>
<name>A0A0P1KQG5_9SACH</name>
<dbReference type="PANTHER" id="PTHR48467:SF1">
    <property type="entry name" value="GLUTAMATE SYNTHASE 1 [NADH], CHLOROPLASTIC-LIKE"/>
    <property type="match status" value="1"/>
</dbReference>